<accession>A0ABS4X298</accession>
<keyword evidence="3" id="KW-0520">NAD</keyword>
<dbReference type="InterPro" id="IPR006139">
    <property type="entry name" value="D-isomer_2_OHA_DH_cat_dom"/>
</dbReference>
<dbReference type="EMBL" id="JAGIOD010000001">
    <property type="protein sequence ID" value="MBP2382580.1"/>
    <property type="molecule type" value="Genomic_DNA"/>
</dbReference>
<dbReference type="EC" id="1.1.1.95" evidence="7"/>
<dbReference type="Proteomes" id="UP001519290">
    <property type="component" value="Unassembled WGS sequence"/>
</dbReference>
<evidence type="ECO:0000256" key="2">
    <source>
        <dbReference type="ARBA" id="ARBA00023002"/>
    </source>
</evidence>
<name>A0ABS4X298_9MICO</name>
<dbReference type="InterPro" id="IPR036291">
    <property type="entry name" value="NAD(P)-bd_dom_sf"/>
</dbReference>
<keyword evidence="8" id="KW-1185">Reference proteome</keyword>
<reference evidence="7 8" key="1">
    <citation type="submission" date="2021-03" db="EMBL/GenBank/DDBJ databases">
        <title>Sequencing the genomes of 1000 actinobacteria strains.</title>
        <authorList>
            <person name="Klenk H.-P."/>
        </authorList>
    </citation>
    <scope>NUCLEOTIDE SEQUENCE [LARGE SCALE GENOMIC DNA]</scope>
    <source>
        <strain evidence="7 8">DSM 14566</strain>
    </source>
</reference>
<dbReference type="Pfam" id="PF00389">
    <property type="entry name" value="2-Hacid_dh"/>
    <property type="match status" value="1"/>
</dbReference>
<evidence type="ECO:0000259" key="6">
    <source>
        <dbReference type="Pfam" id="PF02826"/>
    </source>
</evidence>
<feature type="domain" description="D-isomer specific 2-hydroxyacid dehydrogenase NAD-binding" evidence="6">
    <location>
        <begin position="107"/>
        <end position="282"/>
    </location>
</feature>
<comment type="similarity">
    <text evidence="1 4">Belongs to the D-isomer specific 2-hydroxyacid dehydrogenase family.</text>
</comment>
<protein>
    <submittedName>
        <fullName evidence="7">D-3-phosphoglycerate dehydrogenase</fullName>
        <ecNumber evidence="7">1.1.1.95</ecNumber>
    </submittedName>
</protein>
<sequence length="324" mass="34514">MKIVITDLDQERTTEEEAVAETAGVELVREQARTEDEVIAVAQGADALLVQYAPITDRVLEALPAVRAIGRYGVGVDTIDLAAATARGVAVSNVPDYGTEDVSDHAVALAVSLSRGIVALDRNLRAGTYSLAPVKPLHRLSTRTFGVIGLGRIGAATARKARALGFAVQGFDPMREAGTTTEDDIPVRTQDEVLSTSDVLSIHVPLTEDTHHLITTDTLARMRPGSLLVNTSRGGVVDTDAVVRALESGHLRAAGLDVFEIEPLPQDSPLRECPTAVLTPHASWYSEESETELKRRVIENVVEVLAGRTPRNILNPEVLGGAAG</sequence>
<dbReference type="InterPro" id="IPR043322">
    <property type="entry name" value="CtBP"/>
</dbReference>
<dbReference type="PROSITE" id="PS00671">
    <property type="entry name" value="D_2_HYDROXYACID_DH_3"/>
    <property type="match status" value="1"/>
</dbReference>
<gene>
    <name evidence="7" type="ORF">JOF43_002537</name>
</gene>
<evidence type="ECO:0000256" key="1">
    <source>
        <dbReference type="ARBA" id="ARBA00005854"/>
    </source>
</evidence>
<dbReference type="Gene3D" id="3.40.50.720">
    <property type="entry name" value="NAD(P)-binding Rossmann-like Domain"/>
    <property type="match status" value="2"/>
</dbReference>
<proteinExistence type="inferred from homology"/>
<organism evidence="7 8">
    <name type="scientific">Brachybacterium sacelli</name>
    <dbReference type="NCBI Taxonomy" id="173364"/>
    <lineage>
        <taxon>Bacteria</taxon>
        <taxon>Bacillati</taxon>
        <taxon>Actinomycetota</taxon>
        <taxon>Actinomycetes</taxon>
        <taxon>Micrococcales</taxon>
        <taxon>Dermabacteraceae</taxon>
        <taxon>Brachybacterium</taxon>
    </lineage>
</organism>
<dbReference type="PANTHER" id="PTHR42789:SF1">
    <property type="entry name" value="D-ISOMER SPECIFIC 2-HYDROXYACID DEHYDROGENASE FAMILY PROTEIN (AFU_ORTHOLOGUE AFUA_6G10090)"/>
    <property type="match status" value="1"/>
</dbReference>
<evidence type="ECO:0000256" key="4">
    <source>
        <dbReference type="RuleBase" id="RU003719"/>
    </source>
</evidence>
<dbReference type="InterPro" id="IPR006140">
    <property type="entry name" value="D-isomer_DH_NAD-bd"/>
</dbReference>
<dbReference type="InterPro" id="IPR029753">
    <property type="entry name" value="D-isomer_DH_CS"/>
</dbReference>
<dbReference type="Pfam" id="PF02826">
    <property type="entry name" value="2-Hacid_dh_C"/>
    <property type="match status" value="1"/>
</dbReference>
<dbReference type="SUPFAM" id="SSF52283">
    <property type="entry name" value="Formate/glycerate dehydrogenase catalytic domain-like"/>
    <property type="match status" value="1"/>
</dbReference>
<evidence type="ECO:0000313" key="7">
    <source>
        <dbReference type="EMBL" id="MBP2382580.1"/>
    </source>
</evidence>
<feature type="domain" description="D-isomer specific 2-hydroxyacid dehydrogenase catalytic" evidence="5">
    <location>
        <begin position="15"/>
        <end position="315"/>
    </location>
</feature>
<comment type="caution">
    <text evidence="7">The sequence shown here is derived from an EMBL/GenBank/DDBJ whole genome shotgun (WGS) entry which is preliminary data.</text>
</comment>
<dbReference type="InterPro" id="IPR050857">
    <property type="entry name" value="D-2-hydroxyacid_DH"/>
</dbReference>
<evidence type="ECO:0000259" key="5">
    <source>
        <dbReference type="Pfam" id="PF00389"/>
    </source>
</evidence>
<dbReference type="GO" id="GO:0004617">
    <property type="term" value="F:phosphoglycerate dehydrogenase activity"/>
    <property type="evidence" value="ECO:0007669"/>
    <property type="project" value="UniProtKB-EC"/>
</dbReference>
<evidence type="ECO:0000256" key="3">
    <source>
        <dbReference type="ARBA" id="ARBA00023027"/>
    </source>
</evidence>
<evidence type="ECO:0000313" key="8">
    <source>
        <dbReference type="Proteomes" id="UP001519290"/>
    </source>
</evidence>
<keyword evidence="2 4" id="KW-0560">Oxidoreductase</keyword>
<dbReference type="RefSeq" id="WP_209902513.1">
    <property type="nucleotide sequence ID" value="NZ_BAAAJW010000007.1"/>
</dbReference>
<dbReference type="CDD" id="cd05299">
    <property type="entry name" value="CtBP_dh"/>
    <property type="match status" value="1"/>
</dbReference>
<dbReference type="PANTHER" id="PTHR42789">
    <property type="entry name" value="D-ISOMER SPECIFIC 2-HYDROXYACID DEHYDROGENASE FAMILY PROTEIN (AFU_ORTHOLOGUE AFUA_6G10090)"/>
    <property type="match status" value="1"/>
</dbReference>
<dbReference type="SUPFAM" id="SSF51735">
    <property type="entry name" value="NAD(P)-binding Rossmann-fold domains"/>
    <property type="match status" value="1"/>
</dbReference>